<dbReference type="EMBL" id="ANOH01000189">
    <property type="protein sequence ID" value="EMI55869.1"/>
    <property type="molecule type" value="Genomic_DNA"/>
</dbReference>
<dbReference type="InterPro" id="IPR002035">
    <property type="entry name" value="VWF_A"/>
</dbReference>
<comment type="caution">
    <text evidence="2">The sequence shown here is derived from an EMBL/GenBank/DDBJ whole genome shotgun (WGS) entry which is preliminary data.</text>
</comment>
<dbReference type="PANTHER" id="PTHR47763">
    <property type="entry name" value="ALPHA-PROTEIN KINASE VWKA"/>
    <property type="match status" value="1"/>
</dbReference>
<dbReference type="Proteomes" id="UP000011885">
    <property type="component" value="Unassembled WGS sequence"/>
</dbReference>
<dbReference type="PATRIC" id="fig|1263870.3.peg.2872"/>
<name>M5U3N2_9BACT</name>
<dbReference type="InterPro" id="IPR036465">
    <property type="entry name" value="vWFA_dom_sf"/>
</dbReference>
<accession>M5U3N2</accession>
<dbReference type="Gene3D" id="1.25.40.10">
    <property type="entry name" value="Tetratricopeptide repeat domain"/>
    <property type="match status" value="1"/>
</dbReference>
<gene>
    <name evidence="2" type="ORF">RSSM_02701</name>
</gene>
<dbReference type="PROSITE" id="PS50234">
    <property type="entry name" value="VWFA"/>
    <property type="match status" value="1"/>
</dbReference>
<dbReference type="CDD" id="cd00198">
    <property type="entry name" value="vWFA"/>
    <property type="match status" value="1"/>
</dbReference>
<sequence>MIPYVESVFPAKRMEQRHFLIHDAVRAMTSLQKSFLSLATILLLTSEARIRADEPEPVVSAAMQTMFSPVSVPKRKTMGLLQRNFLDVAEQKTELEVAIVVDGTNSMTDELSGVRQSIHRMIADLRRLRGEEVRVALVIYRDAGSPSGEVETPLAEFVSDEPTITRAIERLRPESGAPFFYELMDLGLHEAITRLPWSEDPTVSKWILLFGDAPPYDITYRDDAFPKASRRFADDLLISLASQRGIQIHCVLCTSTSDTKESYQTSIGQTRRVMDRLASQTGGMVLDLSYPVIREALAGVARQPQPEFTAIEPITQTDLSGYQQPSANQQVVRIAVLPHEPFDSMAFGPDRPATQVATALASQFSTIPGIRVKSVLDVEKQVRRMRAEGLNGPEALRGLAARMRVDYIVWGRIQDNPAITSVAFRKNDGRPIVRVSHNGSPDGLANVVLSAAAKSPGADAVFSQFANQVLKKGNSNQWLASVSSNPPLVKNLLTAMGALEQALGLPIGSDESDRMLAQAKAAASLAIQIEPANPMANWLLANVAFNQASSYFRAGEQDQAKEAMKQCRSALRLADQRKEEIKSSALQLEIEADYRLIARKDFDAAIEIYRQMIAPGMPEETQARGHWMLSGLYAGDWGIDASSVDPQRSREHVIALLSGWPERPESDLLRRWLQWDEQTKTTRHNHLPRLNDVLVGIE</sequence>
<dbReference type="PANTHER" id="PTHR47763:SF1">
    <property type="entry name" value="DUF659 DOMAIN-CONTAINING PROTEIN"/>
    <property type="match status" value="1"/>
</dbReference>
<organism evidence="2 3">
    <name type="scientific">Rhodopirellula sallentina SM41</name>
    <dbReference type="NCBI Taxonomy" id="1263870"/>
    <lineage>
        <taxon>Bacteria</taxon>
        <taxon>Pseudomonadati</taxon>
        <taxon>Planctomycetota</taxon>
        <taxon>Planctomycetia</taxon>
        <taxon>Pirellulales</taxon>
        <taxon>Pirellulaceae</taxon>
        <taxon>Rhodopirellula</taxon>
    </lineage>
</organism>
<proteinExistence type="predicted"/>
<dbReference type="GO" id="GO:0004674">
    <property type="term" value="F:protein serine/threonine kinase activity"/>
    <property type="evidence" value="ECO:0007669"/>
    <property type="project" value="TreeGrafter"/>
</dbReference>
<dbReference type="InterPro" id="IPR052969">
    <property type="entry name" value="Thr-specific_kinase-like"/>
</dbReference>
<evidence type="ECO:0000313" key="3">
    <source>
        <dbReference type="Proteomes" id="UP000011885"/>
    </source>
</evidence>
<dbReference type="RefSeq" id="WP_008678799.1">
    <property type="nucleotide sequence ID" value="NZ_ANOH01000189.1"/>
</dbReference>
<dbReference type="GO" id="GO:0005737">
    <property type="term" value="C:cytoplasm"/>
    <property type="evidence" value="ECO:0007669"/>
    <property type="project" value="TreeGrafter"/>
</dbReference>
<evidence type="ECO:0000313" key="2">
    <source>
        <dbReference type="EMBL" id="EMI55869.1"/>
    </source>
</evidence>
<dbReference type="AlphaFoldDB" id="M5U3N2"/>
<dbReference type="InterPro" id="IPR011990">
    <property type="entry name" value="TPR-like_helical_dom_sf"/>
</dbReference>
<reference evidence="2 3" key="1">
    <citation type="journal article" date="2013" name="Mar. Genomics">
        <title>Expression of sulfatases in Rhodopirellula baltica and the diversity of sulfatases in the genus Rhodopirellula.</title>
        <authorList>
            <person name="Wegner C.E."/>
            <person name="Richter-Heitmann T."/>
            <person name="Klindworth A."/>
            <person name="Klockow C."/>
            <person name="Richter M."/>
            <person name="Achstetter T."/>
            <person name="Glockner F.O."/>
            <person name="Harder J."/>
        </authorList>
    </citation>
    <scope>NUCLEOTIDE SEQUENCE [LARGE SCALE GENOMIC DNA]</scope>
    <source>
        <strain evidence="2 3">SM41</strain>
    </source>
</reference>
<keyword evidence="3" id="KW-1185">Reference proteome</keyword>
<dbReference type="Gene3D" id="3.40.50.410">
    <property type="entry name" value="von Willebrand factor, type A domain"/>
    <property type="match status" value="1"/>
</dbReference>
<dbReference type="SUPFAM" id="SSF53300">
    <property type="entry name" value="vWA-like"/>
    <property type="match status" value="1"/>
</dbReference>
<evidence type="ECO:0000259" key="1">
    <source>
        <dbReference type="PROSITE" id="PS50234"/>
    </source>
</evidence>
<protein>
    <recommendedName>
        <fullName evidence="1">VWFA domain-containing protein</fullName>
    </recommendedName>
</protein>
<feature type="domain" description="VWFA" evidence="1">
    <location>
        <begin position="96"/>
        <end position="251"/>
    </location>
</feature>